<dbReference type="GO" id="GO:0003676">
    <property type="term" value="F:nucleic acid binding"/>
    <property type="evidence" value="ECO:0007669"/>
    <property type="project" value="InterPro"/>
</dbReference>
<dbReference type="PATRIC" id="fig|35818.11.peg.2047"/>
<gene>
    <name evidence="4" type="ORF">HPU229334_10355</name>
</gene>
<evidence type="ECO:0000313" key="5">
    <source>
        <dbReference type="Proteomes" id="UP000037997"/>
    </source>
</evidence>
<dbReference type="SMART" id="SM00910">
    <property type="entry name" value="HIRAN"/>
    <property type="match status" value="1"/>
</dbReference>
<comment type="caution">
    <text evidence="4">The sequence shown here is derived from an EMBL/GenBank/DDBJ whole genome shotgun (WGS) entry which is preliminary data.</text>
</comment>
<dbReference type="RefSeq" id="WP_054198442.1">
    <property type="nucleotide sequence ID" value="NZ_JNOC01000058.1"/>
</dbReference>
<dbReference type="AlphaFoldDB" id="A0A0N1MPP2"/>
<keyword evidence="1" id="KW-0479">Metal-binding</keyword>
<evidence type="ECO:0000259" key="3">
    <source>
        <dbReference type="SMART" id="SM00910"/>
    </source>
</evidence>
<dbReference type="GO" id="GO:0016818">
    <property type="term" value="F:hydrolase activity, acting on acid anhydrides, in phosphorus-containing anhydrides"/>
    <property type="evidence" value="ECO:0007669"/>
    <property type="project" value="InterPro"/>
</dbReference>
<dbReference type="EMBL" id="JNOC01000058">
    <property type="protein sequence ID" value="KPH55032.1"/>
    <property type="molecule type" value="Genomic_DNA"/>
</dbReference>
<feature type="domain" description="HIRAN" evidence="3">
    <location>
        <begin position="126"/>
        <end position="225"/>
    </location>
</feature>
<keyword evidence="2" id="KW-0378">Hydrolase</keyword>
<name>A0A0N1MPP2_9HELI</name>
<dbReference type="GO" id="GO:0008270">
    <property type="term" value="F:zinc ion binding"/>
    <property type="evidence" value="ECO:0007669"/>
    <property type="project" value="InterPro"/>
</dbReference>
<organism evidence="4 5">
    <name type="scientific">Helicobacter pullorum</name>
    <dbReference type="NCBI Taxonomy" id="35818"/>
    <lineage>
        <taxon>Bacteria</taxon>
        <taxon>Pseudomonadati</taxon>
        <taxon>Campylobacterota</taxon>
        <taxon>Epsilonproteobacteria</taxon>
        <taxon>Campylobacterales</taxon>
        <taxon>Helicobacteraceae</taxon>
        <taxon>Helicobacter</taxon>
    </lineage>
</organism>
<evidence type="ECO:0000256" key="2">
    <source>
        <dbReference type="ARBA" id="ARBA00022801"/>
    </source>
</evidence>
<evidence type="ECO:0000313" key="4">
    <source>
        <dbReference type="EMBL" id="KPH55032.1"/>
    </source>
</evidence>
<reference evidence="4 5" key="1">
    <citation type="submission" date="2014-06" db="EMBL/GenBank/DDBJ databases">
        <title>Helicobacter pullorum isolates in fresh chicken meat - phenotypic and genotypic features.</title>
        <authorList>
            <person name="Borges V."/>
            <person name="Santos A."/>
            <person name="Correia C.B."/>
            <person name="Saraiva M."/>
            <person name="Menard A."/>
            <person name="Vieira L."/>
            <person name="Sampaio D.A."/>
            <person name="Gomes J.P."/>
            <person name="Oleastro M."/>
        </authorList>
    </citation>
    <scope>NUCLEOTIDE SEQUENCE [LARGE SCALE GENOMIC DNA]</scope>
    <source>
        <strain evidence="4 5">229334/12</strain>
    </source>
</reference>
<proteinExistence type="predicted"/>
<sequence length="241" mass="28403">MSDIRLLVAWQNPQNREWIPIGNLYYENNLYKFCYVEGVRKAKEEGFTYFTNFAEMNDLESIYTSPTLFPQFANRVLAKSRPEYERYQKWLMLDSSSTPLEELAKNNGVRVTDNIELYKIPTKQDKYIVEFFSHGISHLIPSYQERVKSLQVNEKLYLMRDLQNEYDNNALLIRTKDPMELVGYVPRIYAGDFTKLLGNASLRVKQINQDSPMQFQLLCEFSADWVDGFKPFCEEEFESLA</sequence>
<accession>A0A0N1MPP2</accession>
<dbReference type="Proteomes" id="UP000037997">
    <property type="component" value="Unassembled WGS sequence"/>
</dbReference>
<evidence type="ECO:0000256" key="1">
    <source>
        <dbReference type="ARBA" id="ARBA00022723"/>
    </source>
</evidence>
<dbReference type="Gene3D" id="3.30.70.2330">
    <property type="match status" value="1"/>
</dbReference>
<protein>
    <recommendedName>
        <fullName evidence="3">HIRAN domain-containing protein</fullName>
    </recommendedName>
</protein>
<dbReference type="Pfam" id="PF08797">
    <property type="entry name" value="HIRAN"/>
    <property type="match status" value="1"/>
</dbReference>
<dbReference type="InterPro" id="IPR014905">
    <property type="entry name" value="HIRAN"/>
</dbReference>